<gene>
    <name evidence="1" type="ORF">SAMN06272737_111152</name>
</gene>
<organism evidence="1 2">
    <name type="scientific">Blastococcus mobilis</name>
    <dbReference type="NCBI Taxonomy" id="1938746"/>
    <lineage>
        <taxon>Bacteria</taxon>
        <taxon>Bacillati</taxon>
        <taxon>Actinomycetota</taxon>
        <taxon>Actinomycetes</taxon>
        <taxon>Geodermatophilales</taxon>
        <taxon>Geodermatophilaceae</taxon>
        <taxon>Blastococcus</taxon>
    </lineage>
</organism>
<name>A0A238X6T3_9ACTN</name>
<proteinExistence type="predicted"/>
<sequence length="181" mass="19470">MECWVSSGWSAGLTVTGHPEWLDEPGDDDASSGLVGVLVAREAGRSRVSVCAWLVDVYCLGVKNDLGPTVTYRADLPQIVHSFFAVFGRRRVPAPLELAQHLVLGAVDYAGSLGFEPAAEADFADTRGHLGPWEGSSPIRFGRDGKPFFISGPNDNPPRILKQLERSVGGGNFDYMIGVPE</sequence>
<evidence type="ECO:0000313" key="2">
    <source>
        <dbReference type="Proteomes" id="UP000198403"/>
    </source>
</evidence>
<protein>
    <submittedName>
        <fullName evidence="1">Uncharacterized protein</fullName>
    </submittedName>
</protein>
<dbReference type="EMBL" id="FZNO01000011">
    <property type="protein sequence ID" value="SNR54044.1"/>
    <property type="molecule type" value="Genomic_DNA"/>
</dbReference>
<keyword evidence="2" id="KW-1185">Reference proteome</keyword>
<reference evidence="1 2" key="1">
    <citation type="submission" date="2017-06" db="EMBL/GenBank/DDBJ databases">
        <authorList>
            <person name="Kim H.J."/>
            <person name="Triplett B.A."/>
        </authorList>
    </citation>
    <scope>NUCLEOTIDE SEQUENCE [LARGE SCALE GENOMIC DNA]</scope>
    <source>
        <strain evidence="1 2">DSM 44272</strain>
    </source>
</reference>
<dbReference type="AlphaFoldDB" id="A0A238X6T3"/>
<accession>A0A238X6T3</accession>
<evidence type="ECO:0000313" key="1">
    <source>
        <dbReference type="EMBL" id="SNR54044.1"/>
    </source>
</evidence>
<dbReference type="Proteomes" id="UP000198403">
    <property type="component" value="Unassembled WGS sequence"/>
</dbReference>